<dbReference type="EMBL" id="BTSX01000005">
    <property type="protein sequence ID" value="GMT02064.1"/>
    <property type="molecule type" value="Genomic_DNA"/>
</dbReference>
<sequence>LKLHETGDPSNIFHLCHPNSSESISYYKARERLLLVGRDGQTLIQTVNEFYLKSMTSHCLACETRRNGTGIILHFISMKHQTKVTELGAAVSRKA</sequence>
<accession>A0AAV5U7F9</accession>
<feature type="non-terminal residue" evidence="1">
    <location>
        <position position="95"/>
    </location>
</feature>
<protein>
    <submittedName>
        <fullName evidence="1">Uncharacterized protein</fullName>
    </submittedName>
</protein>
<gene>
    <name evidence="1" type="ORF">PENTCL1PPCAC_24238</name>
</gene>
<comment type="caution">
    <text evidence="1">The sequence shown here is derived from an EMBL/GenBank/DDBJ whole genome shotgun (WGS) entry which is preliminary data.</text>
</comment>
<reference evidence="1" key="1">
    <citation type="submission" date="2023-10" db="EMBL/GenBank/DDBJ databases">
        <title>Genome assembly of Pristionchus species.</title>
        <authorList>
            <person name="Yoshida K."/>
            <person name="Sommer R.J."/>
        </authorList>
    </citation>
    <scope>NUCLEOTIDE SEQUENCE</scope>
    <source>
        <strain evidence="1">RS0144</strain>
    </source>
</reference>
<dbReference type="Proteomes" id="UP001432027">
    <property type="component" value="Unassembled WGS sequence"/>
</dbReference>
<evidence type="ECO:0000313" key="2">
    <source>
        <dbReference type="Proteomes" id="UP001432027"/>
    </source>
</evidence>
<keyword evidence="2" id="KW-1185">Reference proteome</keyword>
<feature type="non-terminal residue" evidence="1">
    <location>
        <position position="1"/>
    </location>
</feature>
<organism evidence="1 2">
    <name type="scientific">Pristionchus entomophagus</name>
    <dbReference type="NCBI Taxonomy" id="358040"/>
    <lineage>
        <taxon>Eukaryota</taxon>
        <taxon>Metazoa</taxon>
        <taxon>Ecdysozoa</taxon>
        <taxon>Nematoda</taxon>
        <taxon>Chromadorea</taxon>
        <taxon>Rhabditida</taxon>
        <taxon>Rhabditina</taxon>
        <taxon>Diplogasteromorpha</taxon>
        <taxon>Diplogasteroidea</taxon>
        <taxon>Neodiplogasteridae</taxon>
        <taxon>Pristionchus</taxon>
    </lineage>
</organism>
<proteinExistence type="predicted"/>
<dbReference type="AlphaFoldDB" id="A0AAV5U7F9"/>
<evidence type="ECO:0000313" key="1">
    <source>
        <dbReference type="EMBL" id="GMT02064.1"/>
    </source>
</evidence>
<name>A0AAV5U7F9_9BILA</name>